<dbReference type="STRING" id="80966.ENSAPOP00000026478"/>
<feature type="domain" description="Myb/SANT-like DNA-binding" evidence="2">
    <location>
        <begin position="9"/>
        <end position="69"/>
    </location>
</feature>
<evidence type="ECO:0000313" key="3">
    <source>
        <dbReference type="Ensembl" id="ENSAPOP00000026478.1"/>
    </source>
</evidence>
<feature type="region of interest" description="Disordered" evidence="1">
    <location>
        <begin position="76"/>
        <end position="105"/>
    </location>
</feature>
<name>A0A3Q1G8Z1_9TELE</name>
<keyword evidence="4" id="KW-1185">Reference proteome</keyword>
<reference evidence="3" key="2">
    <citation type="submission" date="2025-09" db="UniProtKB">
        <authorList>
            <consortium name="Ensembl"/>
        </authorList>
    </citation>
    <scope>IDENTIFICATION</scope>
</reference>
<dbReference type="PANTHER" id="PTHR22666:SF3">
    <property type="entry name" value="MYB_SANT-LIKE DNA-BINDING DOMAIN-CONTAINING PROTEIN 1"/>
    <property type="match status" value="1"/>
</dbReference>
<dbReference type="InterPro" id="IPR026095">
    <property type="entry name" value="Myb/SANT-like_DNA-bd_dom_prot"/>
</dbReference>
<dbReference type="InParanoid" id="A0A3Q1G8Z1"/>
<evidence type="ECO:0000259" key="2">
    <source>
        <dbReference type="Pfam" id="PF13837"/>
    </source>
</evidence>
<dbReference type="Gene3D" id="1.10.10.60">
    <property type="entry name" value="Homeodomain-like"/>
    <property type="match status" value="1"/>
</dbReference>
<dbReference type="Pfam" id="PF13837">
    <property type="entry name" value="Myb_DNA-bind_4"/>
    <property type="match status" value="1"/>
</dbReference>
<dbReference type="GeneTree" id="ENSGT00940000174723"/>
<dbReference type="AlphaFoldDB" id="A0A3Q1G8Z1"/>
<protein>
    <recommendedName>
        <fullName evidence="2">Myb/SANT-like DNA-binding domain-containing protein</fullName>
    </recommendedName>
</protein>
<dbReference type="GO" id="GO:0016604">
    <property type="term" value="C:nuclear body"/>
    <property type="evidence" value="ECO:0007669"/>
    <property type="project" value="TreeGrafter"/>
</dbReference>
<dbReference type="InterPro" id="IPR044822">
    <property type="entry name" value="Myb_DNA-bind_4"/>
</dbReference>
<dbReference type="GO" id="GO:0045893">
    <property type="term" value="P:positive regulation of DNA-templated transcription"/>
    <property type="evidence" value="ECO:0007669"/>
    <property type="project" value="TreeGrafter"/>
</dbReference>
<dbReference type="Proteomes" id="UP000257200">
    <property type="component" value="Unplaced"/>
</dbReference>
<dbReference type="PANTHER" id="PTHR22666">
    <property type="entry name" value="MYB_SANT-LIKE DNA-BINDING DOMAIN-CONTAINING PROTEIN 1"/>
    <property type="match status" value="1"/>
</dbReference>
<dbReference type="Ensembl" id="ENSAPOT00000003622.1">
    <property type="protein sequence ID" value="ENSAPOP00000026478.1"/>
    <property type="gene ID" value="ENSAPOG00000010322.1"/>
</dbReference>
<evidence type="ECO:0000256" key="1">
    <source>
        <dbReference type="SAM" id="MobiDB-lite"/>
    </source>
</evidence>
<evidence type="ECO:0000313" key="4">
    <source>
        <dbReference type="Proteomes" id="UP000257200"/>
    </source>
</evidence>
<organism evidence="3 4">
    <name type="scientific">Acanthochromis polyacanthus</name>
    <name type="common">spiny chromis</name>
    <dbReference type="NCBI Taxonomy" id="80966"/>
    <lineage>
        <taxon>Eukaryota</taxon>
        <taxon>Metazoa</taxon>
        <taxon>Chordata</taxon>
        <taxon>Craniata</taxon>
        <taxon>Vertebrata</taxon>
        <taxon>Euteleostomi</taxon>
        <taxon>Actinopterygii</taxon>
        <taxon>Neopterygii</taxon>
        <taxon>Teleostei</taxon>
        <taxon>Neoteleostei</taxon>
        <taxon>Acanthomorphata</taxon>
        <taxon>Ovalentaria</taxon>
        <taxon>Pomacentridae</taxon>
        <taxon>Acanthochromis</taxon>
    </lineage>
</organism>
<accession>A0A3Q1G8Z1</accession>
<proteinExistence type="predicted"/>
<sequence length="112" mass="12590">EVQQELVFNMRNKKVYIDLSSKLRSLGFNKEPKQCREKIKKLKQFYKRIKNGDHVGGSSSVWFSIMDEVLSSQTAAVKHSETADSSSTESSLPTQSVPVDVNTDGEFVFVTS</sequence>
<reference evidence="3" key="1">
    <citation type="submission" date="2025-08" db="UniProtKB">
        <authorList>
            <consortium name="Ensembl"/>
        </authorList>
    </citation>
    <scope>IDENTIFICATION</scope>
</reference>